<evidence type="ECO:0000313" key="3">
    <source>
        <dbReference type="Proteomes" id="UP001222027"/>
    </source>
</evidence>
<sequence>MQRWRLKSHRPLKELKATQSRLQQAGGGRRVMGFPQGLWTALLEHTLWVPTASFDCTYTWEYCRVERTWRRREQERRQHDNSTGQHLPCTKEARSQSMKGSSAVLQNNKETLPAVVQW</sequence>
<gene>
    <name evidence="2" type="ORF">OPV22_007378</name>
</gene>
<proteinExistence type="predicted"/>
<comment type="caution">
    <text evidence="2">The sequence shown here is derived from an EMBL/GenBank/DDBJ whole genome shotgun (WGS) entry which is preliminary data.</text>
</comment>
<organism evidence="2 3">
    <name type="scientific">Ensete ventricosum</name>
    <name type="common">Abyssinian banana</name>
    <name type="synonym">Musa ensete</name>
    <dbReference type="NCBI Taxonomy" id="4639"/>
    <lineage>
        <taxon>Eukaryota</taxon>
        <taxon>Viridiplantae</taxon>
        <taxon>Streptophyta</taxon>
        <taxon>Embryophyta</taxon>
        <taxon>Tracheophyta</taxon>
        <taxon>Spermatophyta</taxon>
        <taxon>Magnoliopsida</taxon>
        <taxon>Liliopsida</taxon>
        <taxon>Zingiberales</taxon>
        <taxon>Musaceae</taxon>
        <taxon>Ensete</taxon>
    </lineage>
</organism>
<keyword evidence="3" id="KW-1185">Reference proteome</keyword>
<accession>A0AAV8RNE5</accession>
<evidence type="ECO:0000256" key="1">
    <source>
        <dbReference type="SAM" id="MobiDB-lite"/>
    </source>
</evidence>
<dbReference type="AlphaFoldDB" id="A0AAV8RNE5"/>
<dbReference type="EMBL" id="JAQQAF010000002">
    <property type="protein sequence ID" value="KAJ8506492.1"/>
    <property type="molecule type" value="Genomic_DNA"/>
</dbReference>
<evidence type="ECO:0000313" key="2">
    <source>
        <dbReference type="EMBL" id="KAJ8506492.1"/>
    </source>
</evidence>
<reference evidence="2 3" key="1">
    <citation type="submission" date="2022-12" db="EMBL/GenBank/DDBJ databases">
        <title>Chromosome-scale assembly of the Ensete ventricosum genome.</title>
        <authorList>
            <person name="Dussert Y."/>
            <person name="Stocks J."/>
            <person name="Wendawek A."/>
            <person name="Woldeyes F."/>
            <person name="Nichols R.A."/>
            <person name="Borrell J.S."/>
        </authorList>
    </citation>
    <scope>NUCLEOTIDE SEQUENCE [LARGE SCALE GENOMIC DNA]</scope>
    <source>
        <strain evidence="3">cv. Maze</strain>
        <tissue evidence="2">Seeds</tissue>
    </source>
</reference>
<protein>
    <submittedName>
        <fullName evidence="2">Uncharacterized protein</fullName>
    </submittedName>
</protein>
<dbReference type="Proteomes" id="UP001222027">
    <property type="component" value="Unassembled WGS sequence"/>
</dbReference>
<feature type="region of interest" description="Disordered" evidence="1">
    <location>
        <begin position="72"/>
        <end position="106"/>
    </location>
</feature>
<name>A0AAV8RNE5_ENSVE</name>
<feature type="compositionally biased region" description="Polar residues" evidence="1">
    <location>
        <begin position="95"/>
        <end position="106"/>
    </location>
</feature>